<protein>
    <recommendedName>
        <fullName evidence="3">histidine kinase</fullName>
        <ecNumber evidence="3">2.7.13.3</ecNumber>
    </recommendedName>
</protein>
<dbReference type="CDD" id="cd00082">
    <property type="entry name" value="HisKA"/>
    <property type="match status" value="1"/>
</dbReference>
<evidence type="ECO:0000256" key="6">
    <source>
        <dbReference type="ARBA" id="ARBA00022777"/>
    </source>
</evidence>
<dbReference type="EMBL" id="CP089983">
    <property type="protein sequence ID" value="WXB03178.1"/>
    <property type="molecule type" value="Genomic_DNA"/>
</dbReference>
<evidence type="ECO:0000313" key="11">
    <source>
        <dbReference type="EMBL" id="WXB03178.1"/>
    </source>
</evidence>
<dbReference type="InterPro" id="IPR003661">
    <property type="entry name" value="HisK_dim/P_dom"/>
</dbReference>
<evidence type="ECO:0000256" key="7">
    <source>
        <dbReference type="ARBA" id="ARBA00023012"/>
    </source>
</evidence>
<dbReference type="InterPro" id="IPR003660">
    <property type="entry name" value="HAMP_dom"/>
</dbReference>
<reference evidence="11" key="1">
    <citation type="submission" date="2021-12" db="EMBL/GenBank/DDBJ databases">
        <title>Discovery of the Pendulisporaceae a myxobacterial family with distinct sporulation behavior and unique specialized metabolism.</title>
        <authorList>
            <person name="Garcia R."/>
            <person name="Popoff A."/>
            <person name="Bader C.D."/>
            <person name="Loehr J."/>
            <person name="Walesch S."/>
            <person name="Walt C."/>
            <person name="Boldt J."/>
            <person name="Bunk B."/>
            <person name="Haeckl F.J.F.P.J."/>
            <person name="Gunesch A.P."/>
            <person name="Birkelbach J."/>
            <person name="Nuebel U."/>
            <person name="Pietschmann T."/>
            <person name="Bach T."/>
            <person name="Mueller R."/>
        </authorList>
    </citation>
    <scope>NUCLEOTIDE SEQUENCE</scope>
    <source>
        <strain evidence="11">MSr11367</strain>
    </source>
</reference>
<gene>
    <name evidence="11" type="ORF">LVJ94_40520</name>
</gene>
<dbReference type="Proteomes" id="UP001374803">
    <property type="component" value="Chromosome"/>
</dbReference>
<dbReference type="SUPFAM" id="SSF47384">
    <property type="entry name" value="Homodimeric domain of signal transducing histidine kinase"/>
    <property type="match status" value="1"/>
</dbReference>
<dbReference type="Gene3D" id="3.30.565.10">
    <property type="entry name" value="Histidine kinase-like ATPase, C-terminal domain"/>
    <property type="match status" value="1"/>
</dbReference>
<dbReference type="Pfam" id="PF02518">
    <property type="entry name" value="HATPase_c"/>
    <property type="match status" value="1"/>
</dbReference>
<dbReference type="InterPro" id="IPR036890">
    <property type="entry name" value="HATPase_C_sf"/>
</dbReference>
<organism evidence="11 12">
    <name type="scientific">Pendulispora rubella</name>
    <dbReference type="NCBI Taxonomy" id="2741070"/>
    <lineage>
        <taxon>Bacteria</taxon>
        <taxon>Pseudomonadati</taxon>
        <taxon>Myxococcota</taxon>
        <taxon>Myxococcia</taxon>
        <taxon>Myxococcales</taxon>
        <taxon>Sorangiineae</taxon>
        <taxon>Pendulisporaceae</taxon>
        <taxon>Pendulispora</taxon>
    </lineage>
</organism>
<dbReference type="SUPFAM" id="SSF55874">
    <property type="entry name" value="ATPase domain of HSP90 chaperone/DNA topoisomerase II/histidine kinase"/>
    <property type="match status" value="1"/>
</dbReference>
<evidence type="ECO:0000256" key="4">
    <source>
        <dbReference type="ARBA" id="ARBA00022553"/>
    </source>
</evidence>
<evidence type="ECO:0000256" key="3">
    <source>
        <dbReference type="ARBA" id="ARBA00012438"/>
    </source>
</evidence>
<keyword evidence="12" id="KW-1185">Reference proteome</keyword>
<accession>A0ABZ2KZK8</accession>
<dbReference type="Gene3D" id="1.10.287.130">
    <property type="match status" value="1"/>
</dbReference>
<dbReference type="PROSITE" id="PS50109">
    <property type="entry name" value="HIS_KIN"/>
    <property type="match status" value="1"/>
</dbReference>
<comment type="subcellular location">
    <subcellularLocation>
        <location evidence="2">Membrane</location>
    </subcellularLocation>
</comment>
<feature type="domain" description="HAMP" evidence="10">
    <location>
        <begin position="224"/>
        <end position="253"/>
    </location>
</feature>
<keyword evidence="8" id="KW-1133">Transmembrane helix</keyword>
<dbReference type="PROSITE" id="PS50885">
    <property type="entry name" value="HAMP"/>
    <property type="match status" value="1"/>
</dbReference>
<sequence>MSIGSRGSLPTYGGYTAEGVAFRRLWPLHPLAPAIAIFVSLAVAIAIGLTGLDHLVRESDDLAAERAELLTATLSARLPWFTLSGRQEAIQQAARRTQAEILIVYENGGIISDASLGAPPPDTIRKFIVAKRGEATTSLGRVRYAVRPLERDPEEGYVLAFVRAPDQSEAGPALVAALIALTVLLVGVAAAFAYAVAREANIDVEFLTERVRAMIQVPSEPSGEPVPVRSLDEVGALTTAFNQLVARFVEAEKGYRGALERARAADRDRAAFLAAVSHELRSPLNAILGFADILVQGVDGPLTAEATEEVEQIRASGGHLLELINDILEFSALESGQLRLSRDPVDVVAIATEVLREAAGVLQGRPIVVGHEGVARLVIEADTKRVRQILTNLVANAIKFTQKGEVVVGVALQGAYAKVSVRDTGPGIGDTERALIFEDYRQAGDEHRRKRGTGLGLAIARRLVLLHGGAIYVESQLGRGSTFNVLLPLKAPRVRLS</sequence>
<evidence type="ECO:0000256" key="8">
    <source>
        <dbReference type="SAM" id="Phobius"/>
    </source>
</evidence>
<keyword evidence="8" id="KW-0812">Transmembrane</keyword>
<feature type="transmembrane region" description="Helical" evidence="8">
    <location>
        <begin position="31"/>
        <end position="52"/>
    </location>
</feature>
<dbReference type="Pfam" id="PF00512">
    <property type="entry name" value="HisKA"/>
    <property type="match status" value="1"/>
</dbReference>
<dbReference type="CDD" id="cd06225">
    <property type="entry name" value="HAMP"/>
    <property type="match status" value="1"/>
</dbReference>
<feature type="transmembrane region" description="Helical" evidence="8">
    <location>
        <begin position="173"/>
        <end position="197"/>
    </location>
</feature>
<keyword evidence="5" id="KW-0808">Transferase</keyword>
<dbReference type="RefSeq" id="WP_394832805.1">
    <property type="nucleotide sequence ID" value="NZ_CP089929.1"/>
</dbReference>
<proteinExistence type="predicted"/>
<feature type="domain" description="Histidine kinase" evidence="9">
    <location>
        <begin position="275"/>
        <end position="491"/>
    </location>
</feature>
<dbReference type="InterPro" id="IPR003594">
    <property type="entry name" value="HATPase_dom"/>
</dbReference>
<keyword evidence="7" id="KW-0902">Two-component regulatory system</keyword>
<dbReference type="SMART" id="SM00388">
    <property type="entry name" value="HisKA"/>
    <property type="match status" value="1"/>
</dbReference>
<keyword evidence="8" id="KW-0472">Membrane</keyword>
<dbReference type="GO" id="GO:0016301">
    <property type="term" value="F:kinase activity"/>
    <property type="evidence" value="ECO:0007669"/>
    <property type="project" value="UniProtKB-KW"/>
</dbReference>
<dbReference type="PRINTS" id="PR00344">
    <property type="entry name" value="BCTRLSENSOR"/>
</dbReference>
<name>A0ABZ2KZK8_9BACT</name>
<keyword evidence="4" id="KW-0597">Phosphoprotein</keyword>
<dbReference type="CDD" id="cd16922">
    <property type="entry name" value="HATPase_EvgS-ArcB-TorS-like"/>
    <property type="match status" value="1"/>
</dbReference>
<dbReference type="EC" id="2.7.13.3" evidence="3"/>
<evidence type="ECO:0000256" key="5">
    <source>
        <dbReference type="ARBA" id="ARBA00022679"/>
    </source>
</evidence>
<dbReference type="InterPro" id="IPR050736">
    <property type="entry name" value="Sensor_HK_Regulatory"/>
</dbReference>
<dbReference type="InterPro" id="IPR004358">
    <property type="entry name" value="Sig_transdc_His_kin-like_C"/>
</dbReference>
<dbReference type="PANTHER" id="PTHR43711">
    <property type="entry name" value="TWO-COMPONENT HISTIDINE KINASE"/>
    <property type="match status" value="1"/>
</dbReference>
<keyword evidence="6 11" id="KW-0418">Kinase</keyword>
<comment type="catalytic activity">
    <reaction evidence="1">
        <text>ATP + protein L-histidine = ADP + protein N-phospho-L-histidine.</text>
        <dbReference type="EC" id="2.7.13.3"/>
    </reaction>
</comment>
<dbReference type="InterPro" id="IPR005467">
    <property type="entry name" value="His_kinase_dom"/>
</dbReference>
<dbReference type="PANTHER" id="PTHR43711:SF26">
    <property type="entry name" value="SENSOR HISTIDINE KINASE RCSC"/>
    <property type="match status" value="1"/>
</dbReference>
<dbReference type="InterPro" id="IPR036097">
    <property type="entry name" value="HisK_dim/P_sf"/>
</dbReference>
<evidence type="ECO:0000259" key="9">
    <source>
        <dbReference type="PROSITE" id="PS50109"/>
    </source>
</evidence>
<evidence type="ECO:0000313" key="12">
    <source>
        <dbReference type="Proteomes" id="UP001374803"/>
    </source>
</evidence>
<evidence type="ECO:0000259" key="10">
    <source>
        <dbReference type="PROSITE" id="PS50885"/>
    </source>
</evidence>
<evidence type="ECO:0000256" key="1">
    <source>
        <dbReference type="ARBA" id="ARBA00000085"/>
    </source>
</evidence>
<dbReference type="SMART" id="SM00387">
    <property type="entry name" value="HATPase_c"/>
    <property type="match status" value="1"/>
</dbReference>
<evidence type="ECO:0000256" key="2">
    <source>
        <dbReference type="ARBA" id="ARBA00004370"/>
    </source>
</evidence>